<evidence type="ECO:0000313" key="4">
    <source>
        <dbReference type="Proteomes" id="UP001485043"/>
    </source>
</evidence>
<feature type="compositionally biased region" description="Low complexity" evidence="1">
    <location>
        <begin position="755"/>
        <end position="773"/>
    </location>
</feature>
<keyword evidence="4" id="KW-1185">Reference proteome</keyword>
<dbReference type="Gene3D" id="3.40.50.1010">
    <property type="entry name" value="5'-nuclease"/>
    <property type="match status" value="1"/>
</dbReference>
<dbReference type="AlphaFoldDB" id="A0AAW1TDX0"/>
<dbReference type="GO" id="GO:0004540">
    <property type="term" value="F:RNA nuclease activity"/>
    <property type="evidence" value="ECO:0007669"/>
    <property type="project" value="InterPro"/>
</dbReference>
<feature type="region of interest" description="Disordered" evidence="1">
    <location>
        <begin position="741"/>
        <end position="799"/>
    </location>
</feature>
<feature type="compositionally biased region" description="Low complexity" evidence="1">
    <location>
        <begin position="411"/>
        <end position="438"/>
    </location>
</feature>
<proteinExistence type="predicted"/>
<name>A0AAW1TDX0_9CHLO</name>
<feature type="region of interest" description="Disordered" evidence="1">
    <location>
        <begin position="411"/>
        <end position="453"/>
    </location>
</feature>
<gene>
    <name evidence="3" type="ORF">WJX84_004053</name>
</gene>
<dbReference type="Proteomes" id="UP001485043">
    <property type="component" value="Unassembled WGS sequence"/>
</dbReference>
<feature type="region of interest" description="Disordered" evidence="1">
    <location>
        <begin position="581"/>
        <end position="610"/>
    </location>
</feature>
<feature type="region of interest" description="Disordered" evidence="1">
    <location>
        <begin position="51"/>
        <end position="84"/>
    </location>
</feature>
<sequence length="932" mass="98182">MDLVLNPWRRHFEGQGGDVSAGQHVDRHSARFSCWSPPETTTAWHVVLMPGPRQSSSQRDQEPAPPPASSSYERERAPEDGRAAPPGIVIWDLENCAIPARFNDQLPALVKALRSSYRASRVVTAAEIPATNTAKTDQLRTLSYCDVEVLTFLRPDSNSSAKKHSSADYMLKRALQRFLSSPCQGSRVTLITSDADFISDIYHVQDFGLQVHLLCDVERCSSVLKEAADTFGDWKAFLCLHCDVPSTAGEWGDMAAPQTVPATPSRAPALRGLGPSNPARKIAPSASAQAYPVLDLPTTPDTIVLSSYAPHVTQTSVNAHATHFANQVRLGATIHVQSSPQRGFYAVIIFMASADAAAAVKQRLVPVGGQTPIAQQWTEEVKQSFLGTPAVGPAPRHIAPLQVGGRGTIRPAAAAVSSRPSSAPPARGAPAAELPRAPNGYAGEPQPVTATSVSKALTVRTSPHTRAGSVPSQVAGDSLVSQDDAGKSCLPGSPAAIVIVSYPSNANEAAIARHAREFAAPFGTIFSLFVKQRPGRGLHAIVTFSSAAAAAAAAAQQYAPPLTGHLPHILLWTKQLQKEFDERTPLSPSAPAPAASSHLPRPALPSNALHPRDAFMGRGSAVPGPHIGRGVVSPHVPGHMFILISGHSPDLDAEGRASHAASAFEGISGLSFIAATRCHGRDQAPPAVLISLSLQAATSFANKHIYGLEMLLPGGPLPLKWERLSLAAARKALGMSAESNVNAAGDHQPGHSARPRSAPAGPAPRSLSTASRSSSREELRSPTSQTPGPQDFAPSSSMPQEGIQPVTLLWKGSVSPGPAPGPAQGHSVLLIQGWPDIPRLTGQCKLGGPQMYIQDCCKGIDGIHFCITTYDYLSRPIALLSLTTHAALAFSSQYADGTIPSTTPGQPVLTWKDCGLSEAGQLIQAPCKWAPS</sequence>
<dbReference type="EMBL" id="JALJOV010000105">
    <property type="protein sequence ID" value="KAK9867157.1"/>
    <property type="molecule type" value="Genomic_DNA"/>
</dbReference>
<feature type="compositionally biased region" description="Polar residues" evidence="1">
    <location>
        <begin position="785"/>
        <end position="799"/>
    </location>
</feature>
<reference evidence="3 4" key="1">
    <citation type="journal article" date="2024" name="Nat. Commun.">
        <title>Phylogenomics reveals the evolutionary origins of lichenization in chlorophyte algae.</title>
        <authorList>
            <person name="Puginier C."/>
            <person name="Libourel C."/>
            <person name="Otte J."/>
            <person name="Skaloud P."/>
            <person name="Haon M."/>
            <person name="Grisel S."/>
            <person name="Petersen M."/>
            <person name="Berrin J.G."/>
            <person name="Delaux P.M."/>
            <person name="Dal Grande F."/>
            <person name="Keller J."/>
        </authorList>
    </citation>
    <scope>NUCLEOTIDE SEQUENCE [LARGE SCALE GENOMIC DNA]</scope>
    <source>
        <strain evidence="3 4">SAG 2523</strain>
    </source>
</reference>
<feature type="domain" description="NYN" evidence="2">
    <location>
        <begin position="89"/>
        <end position="231"/>
    </location>
</feature>
<feature type="compositionally biased region" description="Low complexity" evidence="1">
    <location>
        <begin position="585"/>
        <end position="606"/>
    </location>
</feature>
<organism evidence="3 4">
    <name type="scientific">Apatococcus fuscideae</name>
    <dbReference type="NCBI Taxonomy" id="2026836"/>
    <lineage>
        <taxon>Eukaryota</taxon>
        <taxon>Viridiplantae</taxon>
        <taxon>Chlorophyta</taxon>
        <taxon>core chlorophytes</taxon>
        <taxon>Trebouxiophyceae</taxon>
        <taxon>Chlorellales</taxon>
        <taxon>Chlorellaceae</taxon>
        <taxon>Apatococcus</taxon>
    </lineage>
</organism>
<accession>A0AAW1TDX0</accession>
<evidence type="ECO:0000313" key="3">
    <source>
        <dbReference type="EMBL" id="KAK9867157.1"/>
    </source>
</evidence>
<feature type="compositionally biased region" description="Basic and acidic residues" evidence="1">
    <location>
        <begin position="72"/>
        <end position="82"/>
    </location>
</feature>
<comment type="caution">
    <text evidence="3">The sequence shown here is derived from an EMBL/GenBank/DDBJ whole genome shotgun (WGS) entry which is preliminary data.</text>
</comment>
<evidence type="ECO:0000259" key="2">
    <source>
        <dbReference type="Pfam" id="PF01936"/>
    </source>
</evidence>
<dbReference type="InterPro" id="IPR021139">
    <property type="entry name" value="NYN"/>
</dbReference>
<evidence type="ECO:0000256" key="1">
    <source>
        <dbReference type="SAM" id="MobiDB-lite"/>
    </source>
</evidence>
<dbReference type="Pfam" id="PF01936">
    <property type="entry name" value="NYN"/>
    <property type="match status" value="1"/>
</dbReference>
<protein>
    <recommendedName>
        <fullName evidence="2">NYN domain-containing protein</fullName>
    </recommendedName>
</protein>